<dbReference type="AlphaFoldDB" id="A0AA38U6H2"/>
<feature type="transmembrane region" description="Helical" evidence="1">
    <location>
        <begin position="70"/>
        <end position="99"/>
    </location>
</feature>
<gene>
    <name evidence="2" type="ORF">OSB04_009172</name>
</gene>
<evidence type="ECO:0000313" key="3">
    <source>
        <dbReference type="Proteomes" id="UP001172457"/>
    </source>
</evidence>
<keyword evidence="1" id="KW-0472">Membrane</keyword>
<organism evidence="2 3">
    <name type="scientific">Centaurea solstitialis</name>
    <name type="common">yellow star-thistle</name>
    <dbReference type="NCBI Taxonomy" id="347529"/>
    <lineage>
        <taxon>Eukaryota</taxon>
        <taxon>Viridiplantae</taxon>
        <taxon>Streptophyta</taxon>
        <taxon>Embryophyta</taxon>
        <taxon>Tracheophyta</taxon>
        <taxon>Spermatophyta</taxon>
        <taxon>Magnoliopsida</taxon>
        <taxon>eudicotyledons</taxon>
        <taxon>Gunneridae</taxon>
        <taxon>Pentapetalae</taxon>
        <taxon>asterids</taxon>
        <taxon>campanulids</taxon>
        <taxon>Asterales</taxon>
        <taxon>Asteraceae</taxon>
        <taxon>Carduoideae</taxon>
        <taxon>Cardueae</taxon>
        <taxon>Centaureinae</taxon>
        <taxon>Centaurea</taxon>
    </lineage>
</organism>
<keyword evidence="3" id="KW-1185">Reference proteome</keyword>
<comment type="caution">
    <text evidence="2">The sequence shown here is derived from an EMBL/GenBank/DDBJ whole genome shotgun (WGS) entry which is preliminary data.</text>
</comment>
<dbReference type="PANTHER" id="PTHR33333:SF32">
    <property type="entry name" value="PSAD1"/>
    <property type="match status" value="1"/>
</dbReference>
<dbReference type="EMBL" id="JARYMX010000002">
    <property type="protein sequence ID" value="KAJ9564012.1"/>
    <property type="molecule type" value="Genomic_DNA"/>
</dbReference>
<name>A0AA38U6H2_9ASTR</name>
<evidence type="ECO:0000256" key="1">
    <source>
        <dbReference type="SAM" id="Phobius"/>
    </source>
</evidence>
<dbReference type="Proteomes" id="UP001172457">
    <property type="component" value="Chromosome 2"/>
</dbReference>
<keyword evidence="1" id="KW-0812">Transmembrane</keyword>
<reference evidence="2" key="1">
    <citation type="submission" date="2023-03" db="EMBL/GenBank/DDBJ databases">
        <title>Chromosome-scale reference genome and RAD-based genetic map of yellow starthistle (Centaurea solstitialis) reveal putative structural variation and QTLs associated with invader traits.</title>
        <authorList>
            <person name="Reatini B."/>
            <person name="Cang F.A."/>
            <person name="Jiang Q."/>
            <person name="Mckibben M.T.W."/>
            <person name="Barker M.S."/>
            <person name="Rieseberg L.H."/>
            <person name="Dlugosch K.M."/>
        </authorList>
    </citation>
    <scope>NUCLEOTIDE SEQUENCE</scope>
    <source>
        <strain evidence="2">CAN-66</strain>
        <tissue evidence="2">Leaf</tissue>
    </source>
</reference>
<proteinExistence type="predicted"/>
<protein>
    <submittedName>
        <fullName evidence="2">Uncharacterized protein</fullName>
    </submittedName>
</protein>
<accession>A0AA38U6H2</accession>
<evidence type="ECO:0000313" key="2">
    <source>
        <dbReference type="EMBL" id="KAJ9564012.1"/>
    </source>
</evidence>
<dbReference type="PANTHER" id="PTHR33333">
    <property type="entry name" value="ERYTHROCYTE MEMBRANE PROTEIN 1-LIKE"/>
    <property type="match status" value="1"/>
</dbReference>
<sequence>MTTTLHPKLRRFSIAAAADSPENLTTVTFDDILTQIISTVSNFIQYLISQFNNKPPPESHRNWFDAAAPYLLAAASFATCLFVFHCFFSCISFAILRFFNAICSCFPCFDHREERSEVRMMIAPGRSPWMLPRDAFEADPRGYFRDLRRKPNDFAYSRSNSNWR</sequence>
<dbReference type="InterPro" id="IPR039926">
    <property type="entry name" value="Egg_app_1"/>
</dbReference>
<keyword evidence="1" id="KW-1133">Transmembrane helix</keyword>